<dbReference type="InterPro" id="IPR001196">
    <property type="entry name" value="Ribosomal_uL15_CS"/>
</dbReference>
<dbReference type="EMBL" id="CP029684">
    <property type="protein sequence ID" value="QAS70058.1"/>
    <property type="molecule type" value="Genomic_DNA"/>
</dbReference>
<dbReference type="Gene3D" id="3.100.10.10">
    <property type="match status" value="1"/>
</dbReference>
<evidence type="ECO:0000256" key="3">
    <source>
        <dbReference type="ARBA" id="ARBA00023274"/>
    </source>
</evidence>
<dbReference type="SUPFAM" id="SSF52080">
    <property type="entry name" value="Ribosomal proteins L15p and L18e"/>
    <property type="match status" value="1"/>
</dbReference>
<evidence type="ECO:0000256" key="4">
    <source>
        <dbReference type="HAMAP-Rule" id="MF_01341"/>
    </source>
</evidence>
<dbReference type="Pfam" id="PF00828">
    <property type="entry name" value="Ribosomal_L27A"/>
    <property type="match status" value="1"/>
</dbReference>
<evidence type="ECO:0000256" key="1">
    <source>
        <dbReference type="ARBA" id="ARBA00007320"/>
    </source>
</evidence>
<dbReference type="GO" id="GO:0019843">
    <property type="term" value="F:rRNA binding"/>
    <property type="evidence" value="ECO:0007669"/>
    <property type="project" value="UniProtKB-UniRule"/>
</dbReference>
<dbReference type="GO" id="GO:0022625">
    <property type="term" value="C:cytosolic large ribosomal subunit"/>
    <property type="evidence" value="ECO:0007669"/>
    <property type="project" value="TreeGrafter"/>
</dbReference>
<comment type="subunit">
    <text evidence="4">Part of the 50S ribosomal subunit.</text>
</comment>
<reference evidence="9 10" key="1">
    <citation type="journal article" date="2019" name="Syst. Appl. Microbiol.">
        <title>Oenococcus sicerae sp. nov., isolated from French cider.</title>
        <authorList>
            <person name="Cousin F.J."/>
            <person name="Le Guellec R."/>
            <person name="Chagnot C."/>
            <person name="Goux D."/>
            <person name="Dalmasso M."/>
            <person name="Laplace J.M."/>
            <person name="Cretenet M."/>
        </authorList>
    </citation>
    <scope>NUCLEOTIDE SEQUENCE [LARGE SCALE GENOMIC DNA]</scope>
    <source>
        <strain evidence="9 10">UCMA 15228</strain>
    </source>
</reference>
<evidence type="ECO:0000313" key="11">
    <source>
        <dbReference type="Proteomes" id="UP001167919"/>
    </source>
</evidence>
<dbReference type="InterPro" id="IPR036227">
    <property type="entry name" value="Ribosomal_uL15/eL18_sf"/>
</dbReference>
<dbReference type="GO" id="GO:0006412">
    <property type="term" value="P:translation"/>
    <property type="evidence" value="ECO:0007669"/>
    <property type="project" value="UniProtKB-UniRule"/>
</dbReference>
<evidence type="ECO:0000256" key="2">
    <source>
        <dbReference type="ARBA" id="ARBA00022980"/>
    </source>
</evidence>
<evidence type="ECO:0000313" key="9">
    <source>
        <dbReference type="EMBL" id="QAS70058.1"/>
    </source>
</evidence>
<evidence type="ECO:0000313" key="10">
    <source>
        <dbReference type="Proteomes" id="UP000286907"/>
    </source>
</evidence>
<name>A0AAJ1RAB4_9LACO</name>
<dbReference type="PANTHER" id="PTHR12934">
    <property type="entry name" value="50S RIBOSOMAL PROTEIN L15"/>
    <property type="match status" value="1"/>
</dbReference>
<protein>
    <recommendedName>
        <fullName evidence="4">Large ribosomal subunit protein uL15</fullName>
    </recommendedName>
</protein>
<dbReference type="InterPro" id="IPR005749">
    <property type="entry name" value="Ribosomal_uL15_bac-type"/>
</dbReference>
<comment type="similarity">
    <text evidence="1 4 5">Belongs to the universal ribosomal protein uL15 family.</text>
</comment>
<reference evidence="8" key="2">
    <citation type="submission" date="2019-01" db="EMBL/GenBank/DDBJ databases">
        <title>Oenococcus sicerae UCMA17102.</title>
        <authorList>
            <person name="Cousin F.J."/>
            <person name="Le Guellec R."/>
            <person name="Cretenet M."/>
        </authorList>
    </citation>
    <scope>NUCLEOTIDE SEQUENCE</scope>
    <source>
        <strain evidence="8">UCMA17102</strain>
    </source>
</reference>
<evidence type="ECO:0000259" key="7">
    <source>
        <dbReference type="Pfam" id="PF00828"/>
    </source>
</evidence>
<feature type="region of interest" description="Disordered" evidence="6">
    <location>
        <begin position="1"/>
        <end position="44"/>
    </location>
</feature>
<dbReference type="NCBIfam" id="TIGR01071">
    <property type="entry name" value="rplO_bact"/>
    <property type="match status" value="1"/>
</dbReference>
<sequence>MDLSTLKPAAGSRKSANRKGRGFGGKGKTAGRGQKGQKAREGKKIRLSFEGGQMPLMRRMPKRGFNNLSRKEYAIVNLDELNRFDEGTTVSVTRLIEAGLIKKELSGVKILASGTLNKKLTIQATKVSKTAQIAIEKAGSKIELVAKHSAPEK</sequence>
<keyword evidence="10" id="KW-1185">Reference proteome</keyword>
<evidence type="ECO:0000256" key="6">
    <source>
        <dbReference type="SAM" id="MobiDB-lite"/>
    </source>
</evidence>
<dbReference type="GO" id="GO:0003735">
    <property type="term" value="F:structural constituent of ribosome"/>
    <property type="evidence" value="ECO:0007669"/>
    <property type="project" value="InterPro"/>
</dbReference>
<dbReference type="PANTHER" id="PTHR12934:SF11">
    <property type="entry name" value="LARGE RIBOSOMAL SUBUNIT PROTEIN UL15M"/>
    <property type="match status" value="1"/>
</dbReference>
<dbReference type="InterPro" id="IPR021131">
    <property type="entry name" value="Ribosomal_uL15/eL18"/>
</dbReference>
<keyword evidence="4" id="KW-0694">RNA-binding</keyword>
<dbReference type="Proteomes" id="UP000286907">
    <property type="component" value="Chromosome"/>
</dbReference>
<feature type="compositionally biased region" description="Gly residues" evidence="6">
    <location>
        <begin position="22"/>
        <end position="34"/>
    </location>
</feature>
<gene>
    <name evidence="4 9" type="primary">rplO</name>
    <name evidence="9" type="ORF">DLJ48_05710</name>
    <name evidence="8" type="ORF">EVC35_08495</name>
</gene>
<keyword evidence="2 4" id="KW-0689">Ribosomal protein</keyword>
<evidence type="ECO:0000256" key="5">
    <source>
        <dbReference type="RuleBase" id="RU003888"/>
    </source>
</evidence>
<organism evidence="8 11">
    <name type="scientific">Oenococcus sicerae</name>
    <dbReference type="NCBI Taxonomy" id="2203724"/>
    <lineage>
        <taxon>Bacteria</taxon>
        <taxon>Bacillati</taxon>
        <taxon>Bacillota</taxon>
        <taxon>Bacilli</taxon>
        <taxon>Lactobacillales</taxon>
        <taxon>Lactobacillaceae</taxon>
        <taxon>Oenococcus</taxon>
    </lineage>
</organism>
<dbReference type="InterPro" id="IPR030878">
    <property type="entry name" value="Ribosomal_uL15"/>
</dbReference>
<dbReference type="EMBL" id="SDWY01000005">
    <property type="protein sequence ID" value="MDN6901023.1"/>
    <property type="molecule type" value="Genomic_DNA"/>
</dbReference>
<reference evidence="9" key="3">
    <citation type="submission" date="2020-01" db="EMBL/GenBank/DDBJ databases">
        <authorList>
            <person name="Cousin F.J."/>
            <person name="Le Guellec R."/>
            <person name="Cretenet M."/>
        </authorList>
    </citation>
    <scope>NUCLEOTIDE SEQUENCE</scope>
    <source>
        <strain evidence="9">UCMA 15228</strain>
    </source>
</reference>
<dbReference type="HAMAP" id="MF_01341">
    <property type="entry name" value="Ribosomal_uL15"/>
    <property type="match status" value="1"/>
</dbReference>
<dbReference type="PROSITE" id="PS00475">
    <property type="entry name" value="RIBOSOMAL_L15"/>
    <property type="match status" value="1"/>
</dbReference>
<keyword evidence="3 4" id="KW-0687">Ribonucleoprotein</keyword>
<proteinExistence type="inferred from homology"/>
<dbReference type="RefSeq" id="WP_128687095.1">
    <property type="nucleotide sequence ID" value="NZ_CP029684.2"/>
</dbReference>
<feature type="domain" description="Large ribosomal subunit protein uL15/eL18" evidence="7">
    <location>
        <begin position="75"/>
        <end position="143"/>
    </location>
</feature>
<dbReference type="AlphaFoldDB" id="A0AAJ1RAB4"/>
<comment type="function">
    <text evidence="4">Binds to the 23S rRNA.</text>
</comment>
<evidence type="ECO:0000313" key="8">
    <source>
        <dbReference type="EMBL" id="MDN6901023.1"/>
    </source>
</evidence>
<keyword evidence="4" id="KW-0699">rRNA-binding</keyword>
<dbReference type="Proteomes" id="UP001167919">
    <property type="component" value="Unassembled WGS sequence"/>
</dbReference>
<accession>A0AAJ1RAB4</accession>